<dbReference type="Proteomes" id="UP000250043">
    <property type="component" value="Unassembled WGS sequence"/>
</dbReference>
<comment type="function">
    <text evidence="7">Regulatory subunit of the poly(A)-nuclease (PAN) deadenylation complex, one of two cytoplasmic mRNA deadenylases involved in mRNA turnover. PAN specifically shortens poly(A) tails of RNA and the activity is stimulated by poly(A)-binding protein PAB1. PAN deadenylation is followed by rapid degradation of the shortened mRNA tails by the CCR4-NOT complex. Deadenylated mRNAs are then degraded by two alternative mechanisms, namely exosome-mediated 3'-5' exonucleolytic degradation, or deadenlyation-dependent mRNA decaping and subsequent 5'-3' exonucleolytic degradation by XRN1. May also be involved in post-transcriptional maturation of mRNA poly(A) tails. PAN3 acts as a positive regulator for PAN activity, recruiting the catalytic subunit PAN2 to mRNA via its interaction with RNA and with PAB1.</text>
</comment>
<keyword evidence="10" id="KW-1185">Reference proteome</keyword>
<comment type="domain">
    <text evidence="7">The N-terminal zinc finger binds to poly(A) RNA.</text>
</comment>
<evidence type="ECO:0000259" key="8">
    <source>
        <dbReference type="PROSITE" id="PS50011"/>
    </source>
</evidence>
<dbReference type="GO" id="GO:0004672">
    <property type="term" value="F:protein kinase activity"/>
    <property type="evidence" value="ECO:0007669"/>
    <property type="project" value="InterPro"/>
</dbReference>
<feature type="region of interest" description="Knob domain" evidence="7">
    <location>
        <begin position="382"/>
        <end position="503"/>
    </location>
</feature>
<keyword evidence="4 7" id="KW-0547">Nucleotide-binding</keyword>
<dbReference type="PANTHER" id="PTHR12272">
    <property type="entry name" value="DEADENYLATION COMPLEX SUBUNIT PAN3"/>
    <property type="match status" value="1"/>
</dbReference>
<keyword evidence="5 7" id="KW-0067">ATP-binding</keyword>
<evidence type="ECO:0000256" key="4">
    <source>
        <dbReference type="ARBA" id="ARBA00022741"/>
    </source>
</evidence>
<dbReference type="AlphaFoldDB" id="A0A8E2B345"/>
<dbReference type="GO" id="GO:0031251">
    <property type="term" value="C:PAN complex"/>
    <property type="evidence" value="ECO:0007669"/>
    <property type="project" value="UniProtKB-UniRule"/>
</dbReference>
<evidence type="ECO:0000256" key="6">
    <source>
        <dbReference type="ARBA" id="ARBA00023054"/>
    </source>
</evidence>
<dbReference type="OrthoDB" id="204958at2759"/>
<keyword evidence="2 7" id="KW-0963">Cytoplasm</keyword>
<comment type="domain">
    <text evidence="7">The pseudokinase domain, the coiled-coil (CC), and C-terminal knob domain (CK) form a structural unit (PKC) that forms an extensive high-affinity interaction surface for PAN2.</text>
</comment>
<dbReference type="GO" id="GO:0000932">
    <property type="term" value="C:P-body"/>
    <property type="evidence" value="ECO:0007669"/>
    <property type="project" value="TreeGrafter"/>
</dbReference>
<comment type="subcellular location">
    <subcellularLocation>
        <location evidence="1 7">Cytoplasm</location>
    </subcellularLocation>
</comment>
<name>A0A8E2B345_9APHY</name>
<dbReference type="GO" id="GO:0000289">
    <property type="term" value="P:nuclear-transcribed mRNA poly(A) tail shortening"/>
    <property type="evidence" value="ECO:0007669"/>
    <property type="project" value="UniProtKB-UniRule"/>
</dbReference>
<dbReference type="Gene3D" id="1.10.287.3700">
    <property type="match status" value="1"/>
</dbReference>
<evidence type="ECO:0000256" key="2">
    <source>
        <dbReference type="ARBA" id="ARBA00022490"/>
    </source>
</evidence>
<comment type="similarity">
    <text evidence="7">Belongs to the protein kinase superfamily. PAN3 family.</text>
</comment>
<dbReference type="Gene3D" id="1.10.510.10">
    <property type="entry name" value="Transferase(Phosphotransferase) domain 1"/>
    <property type="match status" value="1"/>
</dbReference>
<feature type="binding site" evidence="7">
    <location>
        <begin position="164"/>
        <end position="171"/>
    </location>
    <ligand>
        <name>ATP</name>
        <dbReference type="ChEBI" id="CHEBI:30616"/>
    </ligand>
</feature>
<organism evidence="9 10">
    <name type="scientific">Obba rivulosa</name>
    <dbReference type="NCBI Taxonomy" id="1052685"/>
    <lineage>
        <taxon>Eukaryota</taxon>
        <taxon>Fungi</taxon>
        <taxon>Dikarya</taxon>
        <taxon>Basidiomycota</taxon>
        <taxon>Agaricomycotina</taxon>
        <taxon>Agaricomycetes</taxon>
        <taxon>Polyporales</taxon>
        <taxon>Gelatoporiaceae</taxon>
        <taxon>Obba</taxon>
    </lineage>
</organism>
<evidence type="ECO:0000256" key="1">
    <source>
        <dbReference type="ARBA" id="ARBA00004496"/>
    </source>
</evidence>
<feature type="domain" description="Protein kinase" evidence="8">
    <location>
        <begin position="86"/>
        <end position="346"/>
    </location>
</feature>
<dbReference type="FunFam" id="1.20.5.5160:FF:000002">
    <property type="entry name" value="PAN2-PAN3 deadenylation complex subunit PAN3"/>
    <property type="match status" value="1"/>
</dbReference>
<dbReference type="EMBL" id="KV722387">
    <property type="protein sequence ID" value="OCH91342.1"/>
    <property type="molecule type" value="Genomic_DNA"/>
</dbReference>
<comment type="subunit">
    <text evidence="7">Homodimer. Forms a heterotrimer with a catalytic subunit PAN2 to form the poly(A)-nuclease (PAN) deadenylation complex. Interacts (via PAM-2 motif) with poly(A)-binding protein PAB1 (via PABC domain), conferring substrate specificity of the enzyme complex.</text>
</comment>
<evidence type="ECO:0000313" key="9">
    <source>
        <dbReference type="EMBL" id="OCH91342.1"/>
    </source>
</evidence>
<evidence type="ECO:0000256" key="5">
    <source>
        <dbReference type="ARBA" id="ARBA00022840"/>
    </source>
</evidence>
<reference evidence="9 10" key="1">
    <citation type="submission" date="2016-07" db="EMBL/GenBank/DDBJ databases">
        <title>Draft genome of the white-rot fungus Obba rivulosa 3A-2.</title>
        <authorList>
            <consortium name="DOE Joint Genome Institute"/>
            <person name="Miettinen O."/>
            <person name="Riley R."/>
            <person name="Acob R."/>
            <person name="Barry K."/>
            <person name="Cullen D."/>
            <person name="De Vries R."/>
            <person name="Hainaut M."/>
            <person name="Hatakka A."/>
            <person name="Henrissat B."/>
            <person name="Hilden K."/>
            <person name="Kuo R."/>
            <person name="Labutti K."/>
            <person name="Lipzen A."/>
            <person name="Makela M.R."/>
            <person name="Sandor L."/>
            <person name="Spatafora J.W."/>
            <person name="Grigoriev I.V."/>
            <person name="Hibbett D.S."/>
        </authorList>
    </citation>
    <scope>NUCLEOTIDE SEQUENCE [LARGE SCALE GENOMIC DNA]</scope>
    <source>
        <strain evidence="9 10">3A-2</strain>
    </source>
</reference>
<keyword evidence="6 7" id="KW-0175">Coiled coil</keyword>
<dbReference type="Pfam" id="PF18101">
    <property type="entry name" value="Pan3_CK"/>
    <property type="match status" value="1"/>
</dbReference>
<proteinExistence type="inferred from homology"/>
<evidence type="ECO:0000256" key="3">
    <source>
        <dbReference type="ARBA" id="ARBA00022664"/>
    </source>
</evidence>
<dbReference type="SUPFAM" id="SSF56112">
    <property type="entry name" value="Protein kinase-like (PK-like)"/>
    <property type="match status" value="1"/>
</dbReference>
<dbReference type="HAMAP" id="MF_03181">
    <property type="entry name" value="PAN3"/>
    <property type="match status" value="1"/>
</dbReference>
<dbReference type="FunFam" id="1.10.287.3700:FF:000001">
    <property type="entry name" value="PAN2-PAN3 deadenylation complex subunit PAN3"/>
    <property type="match status" value="1"/>
</dbReference>
<dbReference type="GO" id="GO:0008143">
    <property type="term" value="F:poly(A) binding"/>
    <property type="evidence" value="ECO:0007669"/>
    <property type="project" value="TreeGrafter"/>
</dbReference>
<feature type="binding site" evidence="7">
    <location>
        <begin position="232"/>
        <end position="233"/>
    </location>
    <ligand>
        <name>ATP</name>
        <dbReference type="ChEBI" id="CHEBI:30616"/>
    </ligand>
</feature>
<accession>A0A8E2B345</accession>
<evidence type="ECO:0000313" key="10">
    <source>
        <dbReference type="Proteomes" id="UP000250043"/>
    </source>
</evidence>
<dbReference type="InterPro" id="IPR011009">
    <property type="entry name" value="Kinase-like_dom_sf"/>
</dbReference>
<dbReference type="InterPro" id="IPR000719">
    <property type="entry name" value="Prot_kinase_dom"/>
</dbReference>
<evidence type="ECO:0000256" key="7">
    <source>
        <dbReference type="HAMAP-Rule" id="MF_03181"/>
    </source>
</evidence>
<comment type="caution">
    <text evidence="7">Lacks conserved residue(s) required for the propagation of feature annotation.</text>
</comment>
<dbReference type="GO" id="GO:0005524">
    <property type="term" value="F:ATP binding"/>
    <property type="evidence" value="ECO:0007669"/>
    <property type="project" value="UniProtKB-UniRule"/>
</dbReference>
<feature type="binding site" evidence="7">
    <location>
        <position position="115"/>
    </location>
    <ligand>
        <name>ATP</name>
        <dbReference type="ChEBI" id="CHEBI:30616"/>
    </ligand>
</feature>
<feature type="coiled-coil region" evidence="7">
    <location>
        <begin position="343"/>
        <end position="381"/>
    </location>
</feature>
<dbReference type="InterPro" id="IPR041332">
    <property type="entry name" value="Pan3_CK"/>
</dbReference>
<sequence length="503" mass="56994">MLGYDPTIDPYYAPAQYAFTRQPLNYHLYTLPRPEALAHRYFISDDVREELTRRVETTRTVAPPGLNLPEDLQGYHSLMPLEPVNTGDTRRQFGNWYSTVYRAVNSKDGAPYALRRIEGFRLMQQSAFAAIEAWSRIHHPNIVSVREAFTTRAFSDSSLVVVHDYHPNARTLYDAHLRSVPPEFVGGRLQGPQIPQAGDIPERTMWSYIIQIANAIRAVHDAGLAVRIVDVTKVIITGKNSPVRLSLSTERTMVRLSSCGIVDVLMHEARADVAYLQQEDLAMFGKLIFQLGCGKMHALTNLPKAMEAMSHFYSADLQKVALLLVGKPEPRKNIGQVFDMIGNRLLAEMDEMQNAADRLEGELMSELENGRLVRLLCKFGFINERPEFAREPRWSETGDRYIIKLFRDYVFHQVDEHGNPVVNLTHVLTCLNKLDAGTDERIMLVSRDEQSCLVVSYKDIKTCIDSAFRCVVLISSRSMGWSHYATVSCRDGDGVGQRTSLRK</sequence>
<keyword evidence="3 7" id="KW-0507">mRNA processing</keyword>
<dbReference type="GO" id="GO:0006397">
    <property type="term" value="P:mRNA processing"/>
    <property type="evidence" value="ECO:0007669"/>
    <property type="project" value="UniProtKB-KW"/>
</dbReference>
<comment type="domain">
    <text evidence="7">Contains a pseudokinase domain. The protein kinase domain is predicted to be catalytically inactive because some of the residues important for catalytic activity are substituted and it lacks the equivalent of the binding site for a peptide substrate. However, it has retained an ATP-binding site and ATP-binding is required for mRNA degradation, stimulating the activity of the PAN2 nuclease in vitro. The nucleotide-binding site is juxtaposed to the RNase active site of PAN2 in the complex and may actually bind nucleosides of a poly(A) RNA rather than ATP, feeding the poly(A)-tail to the active site of the deadenylase and thus increasing the efficiency with which this distributive enzyme degrades oligo(A) RNAs.</text>
</comment>
<gene>
    <name evidence="7" type="primary">PAN3</name>
    <name evidence="9" type="ORF">OBBRIDRAFT_728936</name>
</gene>
<dbReference type="PROSITE" id="PS50011">
    <property type="entry name" value="PROTEIN_KINASE_DOM"/>
    <property type="match status" value="1"/>
</dbReference>
<dbReference type="PANTHER" id="PTHR12272:SF11">
    <property type="entry name" value="PAN2-PAN3 DEADENYLATION COMPLEX SUBUNIT PAN3"/>
    <property type="match status" value="1"/>
</dbReference>
<protein>
    <recommendedName>
        <fullName evidence="7">PAN2-PAN3 deadenylation complex subunit PAN3</fullName>
    </recommendedName>
    <alternativeName>
        <fullName evidence="7">PAB1P-dependent poly(A)-specific ribonuclease</fullName>
    </alternativeName>
    <alternativeName>
        <fullName evidence="7">Poly(A)-nuclease deadenylation complex subunit 3</fullName>
        <shortName evidence="7">PAN deadenylation complex subunit 3</shortName>
    </alternativeName>
</protein>
<dbReference type="Gene3D" id="1.20.5.5160">
    <property type="match status" value="1"/>
</dbReference>
<dbReference type="InterPro" id="IPR030844">
    <property type="entry name" value="PAN3"/>
</dbReference>